<evidence type="ECO:0000256" key="4">
    <source>
        <dbReference type="ARBA" id="ARBA00022801"/>
    </source>
</evidence>
<evidence type="ECO:0000256" key="2">
    <source>
        <dbReference type="ARBA" id="ARBA00009045"/>
    </source>
</evidence>
<comment type="similarity">
    <text evidence="2">Belongs to the peptidase S54 family.</text>
</comment>
<feature type="transmembrane region" description="Helical" evidence="7">
    <location>
        <begin position="17"/>
        <end position="35"/>
    </location>
</feature>
<reference evidence="9 10" key="1">
    <citation type="submission" date="2014-12" db="EMBL/GenBank/DDBJ databases">
        <title>Draft genome sequences of 29 type strains of Enterococci.</title>
        <authorList>
            <person name="Zhong Z."/>
            <person name="Sun Z."/>
            <person name="Liu W."/>
            <person name="Zhang W."/>
            <person name="Zhang H."/>
        </authorList>
    </citation>
    <scope>NUCLEOTIDE SEQUENCE [LARGE SCALE GENOMIC DNA]</scope>
    <source>
        <strain evidence="9 10">DSM 17029</strain>
    </source>
</reference>
<feature type="transmembrane region" description="Helical" evidence="7">
    <location>
        <begin position="182"/>
        <end position="202"/>
    </location>
</feature>
<feature type="transmembrane region" description="Helical" evidence="7">
    <location>
        <begin position="160"/>
        <end position="176"/>
    </location>
</feature>
<keyword evidence="4" id="KW-0378">Hydrolase</keyword>
<dbReference type="SUPFAM" id="SSF144091">
    <property type="entry name" value="Rhomboid-like"/>
    <property type="match status" value="1"/>
</dbReference>
<dbReference type="InterPro" id="IPR050925">
    <property type="entry name" value="Rhomboid_protease_S54"/>
</dbReference>
<feature type="transmembrane region" description="Helical" evidence="7">
    <location>
        <begin position="214"/>
        <end position="232"/>
    </location>
</feature>
<dbReference type="GO" id="GO:0004252">
    <property type="term" value="F:serine-type endopeptidase activity"/>
    <property type="evidence" value="ECO:0007669"/>
    <property type="project" value="InterPro"/>
</dbReference>
<keyword evidence="10" id="KW-1185">Reference proteome</keyword>
<dbReference type="AlphaFoldDB" id="A0A1L8RIV9"/>
<sequence length="239" mass="26605">MNYQTQMKVKRWLRKPLVMYAFLGIQTIVFILMTVSETFGSGLLSNQIVGWGAMFKPYVVMDHEYWRFITPIFIHFGIAHFALNSITLYYLGSQIETVFGHWRFFLIYLGGGILGNAVSFAFGQANAISAGASTSLFGLFGAFVVIGYHFRHNPAIAQMARQYFMLILLNLGFNLFMPSIDILGHIGGVFGGALVANVLGVQSGQGDFTIHDKIIGTVLFIFILVICLILGFKKYGFPV</sequence>
<evidence type="ECO:0000313" key="9">
    <source>
        <dbReference type="EMBL" id="OJG19699.1"/>
    </source>
</evidence>
<keyword evidence="6 7" id="KW-0472">Membrane</keyword>
<dbReference type="GO" id="GO:0016020">
    <property type="term" value="C:membrane"/>
    <property type="evidence" value="ECO:0007669"/>
    <property type="project" value="UniProtKB-SubCell"/>
</dbReference>
<feature type="transmembrane region" description="Helical" evidence="7">
    <location>
        <begin position="68"/>
        <end position="92"/>
    </location>
</feature>
<proteinExistence type="inferred from homology"/>
<keyword evidence="5 7" id="KW-1133">Transmembrane helix</keyword>
<evidence type="ECO:0000313" key="10">
    <source>
        <dbReference type="Proteomes" id="UP000181884"/>
    </source>
</evidence>
<dbReference type="InterPro" id="IPR035952">
    <property type="entry name" value="Rhomboid-like_sf"/>
</dbReference>
<evidence type="ECO:0000256" key="5">
    <source>
        <dbReference type="ARBA" id="ARBA00022989"/>
    </source>
</evidence>
<dbReference type="Proteomes" id="UP000181884">
    <property type="component" value="Unassembled WGS sequence"/>
</dbReference>
<comment type="subcellular location">
    <subcellularLocation>
        <location evidence="1">Membrane</location>
        <topology evidence="1">Multi-pass membrane protein</topology>
    </subcellularLocation>
</comment>
<keyword evidence="3 7" id="KW-0812">Transmembrane</keyword>
<dbReference type="RefSeq" id="WP_067390763.1">
    <property type="nucleotide sequence ID" value="NZ_JXKH01000002.1"/>
</dbReference>
<protein>
    <submittedName>
        <fullName evidence="9">Peptidase S54</fullName>
    </submittedName>
</protein>
<evidence type="ECO:0000256" key="1">
    <source>
        <dbReference type="ARBA" id="ARBA00004141"/>
    </source>
</evidence>
<evidence type="ECO:0000256" key="3">
    <source>
        <dbReference type="ARBA" id="ARBA00022692"/>
    </source>
</evidence>
<dbReference type="STRING" id="214095.RU97_GL001270"/>
<accession>A0A1L8RIV9</accession>
<evidence type="ECO:0000259" key="8">
    <source>
        <dbReference type="Pfam" id="PF01694"/>
    </source>
</evidence>
<organism evidence="9 10">
    <name type="scientific">Enterococcus canis</name>
    <dbReference type="NCBI Taxonomy" id="214095"/>
    <lineage>
        <taxon>Bacteria</taxon>
        <taxon>Bacillati</taxon>
        <taxon>Bacillota</taxon>
        <taxon>Bacilli</taxon>
        <taxon>Lactobacillales</taxon>
        <taxon>Enterococcaceae</taxon>
        <taxon>Enterococcus</taxon>
    </lineage>
</organism>
<dbReference type="InterPro" id="IPR022764">
    <property type="entry name" value="Peptidase_S54_rhomboid_dom"/>
</dbReference>
<dbReference type="PANTHER" id="PTHR43731">
    <property type="entry name" value="RHOMBOID PROTEASE"/>
    <property type="match status" value="1"/>
</dbReference>
<feature type="transmembrane region" description="Helical" evidence="7">
    <location>
        <begin position="104"/>
        <end position="122"/>
    </location>
</feature>
<feature type="transmembrane region" description="Helical" evidence="7">
    <location>
        <begin position="128"/>
        <end position="148"/>
    </location>
</feature>
<name>A0A1L8RIV9_9ENTE</name>
<dbReference type="Pfam" id="PF01694">
    <property type="entry name" value="Rhomboid"/>
    <property type="match status" value="1"/>
</dbReference>
<gene>
    <name evidence="9" type="ORF">RU97_GL001270</name>
</gene>
<dbReference type="EMBL" id="JXKH01000002">
    <property type="protein sequence ID" value="OJG19699.1"/>
    <property type="molecule type" value="Genomic_DNA"/>
</dbReference>
<evidence type="ECO:0000256" key="6">
    <source>
        <dbReference type="ARBA" id="ARBA00023136"/>
    </source>
</evidence>
<feature type="domain" description="Peptidase S54 rhomboid" evidence="8">
    <location>
        <begin position="63"/>
        <end position="199"/>
    </location>
</feature>
<dbReference type="PANTHER" id="PTHR43731:SF14">
    <property type="entry name" value="PRESENILIN-ASSOCIATED RHOMBOID-LIKE PROTEIN, MITOCHONDRIAL"/>
    <property type="match status" value="1"/>
</dbReference>
<dbReference type="Gene3D" id="1.20.1540.10">
    <property type="entry name" value="Rhomboid-like"/>
    <property type="match status" value="1"/>
</dbReference>
<evidence type="ECO:0000256" key="7">
    <source>
        <dbReference type="SAM" id="Phobius"/>
    </source>
</evidence>
<comment type="caution">
    <text evidence="9">The sequence shown here is derived from an EMBL/GenBank/DDBJ whole genome shotgun (WGS) entry which is preliminary data.</text>
</comment>